<keyword evidence="3" id="KW-1185">Reference proteome</keyword>
<comment type="caution">
    <text evidence="2">The sequence shown here is derived from an EMBL/GenBank/DDBJ whole genome shotgun (WGS) entry which is preliminary data.</text>
</comment>
<feature type="region of interest" description="Disordered" evidence="1">
    <location>
        <begin position="250"/>
        <end position="387"/>
    </location>
</feature>
<feature type="compositionally biased region" description="Pro residues" evidence="1">
    <location>
        <begin position="346"/>
        <end position="374"/>
    </location>
</feature>
<feature type="region of interest" description="Disordered" evidence="1">
    <location>
        <begin position="208"/>
        <end position="228"/>
    </location>
</feature>
<name>A0A2W2E2Z1_9ACTN</name>
<proteinExistence type="predicted"/>
<gene>
    <name evidence="2" type="ORF">C1I95_13655</name>
</gene>
<dbReference type="EMBL" id="POTY01000072">
    <property type="protein sequence ID" value="PZG18342.1"/>
    <property type="molecule type" value="Genomic_DNA"/>
</dbReference>
<sequence length="401" mass="41848">MIPAPTPLRWRLAWAARENRRRQRAYDMAVAAWHRRDDELVRLRIEATGFLGCLQPRTGLPVDLDDDEVVYRVLPVAELVEAKARHILGLPAPGLSIGPAGSDTLDAALPGGLRVVDSGMAVVTNHRVAFAGQHRRRQWRYPEVVGPAHHPTAPLTLLHTTDGGQLAGLLVPAAATVNFRFYLTLALATANGERTTIATQVDALRHAHRKARPVPPPPAGPEHAPLPALPSGRLVTAAVVVAFACATLTAGTSDPEPNGPPHRAQPSPAGIGVTDAPDAVGGATPISLATLPVPGHRTDAPPAGPATVQHLGSTATPGSSVSPTARRTVTASPIAARLPTVRPTPVVSPVPSTDPTPTSSPTPTPTTEPAPTSPSPSSDPGRLGRCLDPLRLPLAERLLCP</sequence>
<dbReference type="AlphaFoldDB" id="A0A2W2E2Z1"/>
<accession>A0A2W2E2Z1</accession>
<dbReference type="Proteomes" id="UP000248924">
    <property type="component" value="Unassembled WGS sequence"/>
</dbReference>
<evidence type="ECO:0000256" key="1">
    <source>
        <dbReference type="SAM" id="MobiDB-lite"/>
    </source>
</evidence>
<feature type="compositionally biased region" description="Polar residues" evidence="1">
    <location>
        <begin position="310"/>
        <end position="331"/>
    </location>
</feature>
<organism evidence="2 3">
    <name type="scientific">Micromonospora craterilacus</name>
    <dbReference type="NCBI Taxonomy" id="1655439"/>
    <lineage>
        <taxon>Bacteria</taxon>
        <taxon>Bacillati</taxon>
        <taxon>Actinomycetota</taxon>
        <taxon>Actinomycetes</taxon>
        <taxon>Micromonosporales</taxon>
        <taxon>Micromonosporaceae</taxon>
        <taxon>Micromonospora</taxon>
    </lineage>
</organism>
<protein>
    <submittedName>
        <fullName evidence="2">Uncharacterized protein</fullName>
    </submittedName>
</protein>
<evidence type="ECO:0000313" key="3">
    <source>
        <dbReference type="Proteomes" id="UP000248924"/>
    </source>
</evidence>
<evidence type="ECO:0000313" key="2">
    <source>
        <dbReference type="EMBL" id="PZG18342.1"/>
    </source>
</evidence>
<reference evidence="2 3" key="1">
    <citation type="submission" date="2018-01" db="EMBL/GenBank/DDBJ databases">
        <title>Draft genome sequence of Jishengella sp. NA12.</title>
        <authorList>
            <person name="Sahin N."/>
            <person name="Ay H."/>
            <person name="Saygin H."/>
        </authorList>
    </citation>
    <scope>NUCLEOTIDE SEQUENCE [LARGE SCALE GENOMIC DNA]</scope>
    <source>
        <strain evidence="2 3">NA12</strain>
    </source>
</reference>